<dbReference type="SUPFAM" id="SSF46565">
    <property type="entry name" value="Chaperone J-domain"/>
    <property type="match status" value="1"/>
</dbReference>
<organism evidence="4 5">
    <name type="scientific">Smittium simulii</name>
    <dbReference type="NCBI Taxonomy" id="133385"/>
    <lineage>
        <taxon>Eukaryota</taxon>
        <taxon>Fungi</taxon>
        <taxon>Fungi incertae sedis</taxon>
        <taxon>Zoopagomycota</taxon>
        <taxon>Kickxellomycotina</taxon>
        <taxon>Harpellomycetes</taxon>
        <taxon>Harpellales</taxon>
        <taxon>Legeriomycetaceae</taxon>
        <taxon>Smittium</taxon>
    </lineage>
</organism>
<dbReference type="GO" id="GO:0051087">
    <property type="term" value="F:protein-folding chaperone binding"/>
    <property type="evidence" value="ECO:0007669"/>
    <property type="project" value="InterPro"/>
</dbReference>
<dbReference type="GO" id="GO:0051259">
    <property type="term" value="P:protein complex oligomerization"/>
    <property type="evidence" value="ECO:0007669"/>
    <property type="project" value="InterPro"/>
</dbReference>
<dbReference type="InterPro" id="IPR004640">
    <property type="entry name" value="HscB"/>
</dbReference>
<dbReference type="Pfam" id="PF07743">
    <property type="entry name" value="HSCB_C"/>
    <property type="match status" value="1"/>
</dbReference>
<dbReference type="GO" id="GO:0001671">
    <property type="term" value="F:ATPase activator activity"/>
    <property type="evidence" value="ECO:0007669"/>
    <property type="project" value="InterPro"/>
</dbReference>
<comment type="similarity">
    <text evidence="1">Belongs to the HscB family.</text>
</comment>
<dbReference type="STRING" id="133385.A0A2T9YBF4"/>
<evidence type="ECO:0000259" key="3">
    <source>
        <dbReference type="Pfam" id="PF07743"/>
    </source>
</evidence>
<dbReference type="EMBL" id="MBFR01000303">
    <property type="protein sequence ID" value="PVU89676.1"/>
    <property type="molecule type" value="Genomic_DNA"/>
</dbReference>
<dbReference type="OrthoDB" id="448954at2759"/>
<evidence type="ECO:0000313" key="4">
    <source>
        <dbReference type="EMBL" id="PVU89676.1"/>
    </source>
</evidence>
<dbReference type="PANTHER" id="PTHR14021:SF15">
    <property type="entry name" value="IRON-SULFUR CLUSTER CO-CHAPERONE PROTEIN HSCB"/>
    <property type="match status" value="1"/>
</dbReference>
<dbReference type="InterPro" id="IPR009073">
    <property type="entry name" value="HscB_oligo_C"/>
</dbReference>
<name>A0A2T9YBF4_9FUNG</name>
<dbReference type="Gene3D" id="1.10.287.110">
    <property type="entry name" value="DnaJ domain"/>
    <property type="match status" value="2"/>
</dbReference>
<dbReference type="NCBIfam" id="TIGR00714">
    <property type="entry name" value="hscB"/>
    <property type="match status" value="1"/>
</dbReference>
<dbReference type="Proteomes" id="UP000245383">
    <property type="component" value="Unassembled WGS sequence"/>
</dbReference>
<feature type="domain" description="Co-chaperone HscB C-terminal oligomerisation" evidence="3">
    <location>
        <begin position="132"/>
        <end position="203"/>
    </location>
</feature>
<gene>
    <name evidence="4" type="ORF">BB561_005206</name>
</gene>
<dbReference type="InterPro" id="IPR036869">
    <property type="entry name" value="J_dom_sf"/>
</dbReference>
<evidence type="ECO:0000256" key="2">
    <source>
        <dbReference type="ARBA" id="ARBA00023186"/>
    </source>
</evidence>
<reference evidence="4 5" key="1">
    <citation type="journal article" date="2018" name="MBio">
        <title>Comparative Genomics Reveals the Core Gene Toolbox for the Fungus-Insect Symbiosis.</title>
        <authorList>
            <person name="Wang Y."/>
            <person name="Stata M."/>
            <person name="Wang W."/>
            <person name="Stajich J.E."/>
            <person name="White M.M."/>
            <person name="Moncalvo J.M."/>
        </authorList>
    </citation>
    <scope>NUCLEOTIDE SEQUENCE [LARGE SCALE GENOMIC DNA]</scope>
    <source>
        <strain evidence="4 5">SWE-8-4</strain>
    </source>
</reference>
<keyword evidence="2" id="KW-0143">Chaperone</keyword>
<sequence length="203" mass="23189">MPSNSRTFKVTHSAVNAKFSTITPHFKAGETASKTPKDCPKLLTMNCWSCDSPIKRSAIFCQSSYCKTIQPIDPTKSYFDVLTGSKKIQNYAQMQSTWLNKAYDTLKNPLSRAKYILKLKSKDIKEEDKATDNDFLFLIMDLHEQIESSSGDDKSIVQVKNIIKDLISEKTANLSLLFAQNNVNEFYNKTIELQYLYRLMNSI</sequence>
<proteinExistence type="inferred from homology"/>
<dbReference type="Gene3D" id="1.20.1280.20">
    <property type="entry name" value="HscB, C-terminal domain"/>
    <property type="match status" value="1"/>
</dbReference>
<dbReference type="InterPro" id="IPR036386">
    <property type="entry name" value="HscB_C_sf"/>
</dbReference>
<dbReference type="GO" id="GO:0044571">
    <property type="term" value="P:[2Fe-2S] cluster assembly"/>
    <property type="evidence" value="ECO:0007669"/>
    <property type="project" value="InterPro"/>
</dbReference>
<accession>A0A2T9YBF4</accession>
<evidence type="ECO:0000256" key="1">
    <source>
        <dbReference type="ARBA" id="ARBA00010476"/>
    </source>
</evidence>
<dbReference type="AlphaFoldDB" id="A0A2T9YBF4"/>
<dbReference type="GO" id="GO:0005739">
    <property type="term" value="C:mitochondrion"/>
    <property type="evidence" value="ECO:0007669"/>
    <property type="project" value="TreeGrafter"/>
</dbReference>
<keyword evidence="5" id="KW-1185">Reference proteome</keyword>
<dbReference type="PANTHER" id="PTHR14021">
    <property type="entry name" value="IRON-SULFUR CLUSTER CO-CHAPERONE PROTEIN HSCB"/>
    <property type="match status" value="1"/>
</dbReference>
<comment type="caution">
    <text evidence="4">The sequence shown here is derived from an EMBL/GenBank/DDBJ whole genome shotgun (WGS) entry which is preliminary data.</text>
</comment>
<protein>
    <recommendedName>
        <fullName evidence="3">Co-chaperone HscB C-terminal oligomerisation domain-containing protein</fullName>
    </recommendedName>
</protein>
<dbReference type="SUPFAM" id="SSF47144">
    <property type="entry name" value="HSC20 (HSCB), C-terminal oligomerisation domain"/>
    <property type="match status" value="1"/>
</dbReference>
<evidence type="ECO:0000313" key="5">
    <source>
        <dbReference type="Proteomes" id="UP000245383"/>
    </source>
</evidence>